<accession>A0A2Z6QSS2</accession>
<dbReference type="Pfam" id="PF04183">
    <property type="entry name" value="IucA_IucC"/>
    <property type="match status" value="1"/>
</dbReference>
<dbReference type="OrthoDB" id="2117718at2759"/>
<evidence type="ECO:0000313" key="5">
    <source>
        <dbReference type="Proteomes" id="UP000247702"/>
    </source>
</evidence>
<evidence type="ECO:0000259" key="1">
    <source>
        <dbReference type="Pfam" id="PF04183"/>
    </source>
</evidence>
<evidence type="ECO:0000313" key="4">
    <source>
        <dbReference type="EMBL" id="GES82957.1"/>
    </source>
</evidence>
<dbReference type="AlphaFoldDB" id="A0A2Z6QSS2"/>
<sequence>MDGISFNQRANFATASRLLASIINEEFVDTIFLSNNHIPKNDFKQTKTTGGMIFVLPNFKKSNFNNENCIFSVQTLYKPATSFTHNFDKVDFVDPWDMIFPINKIKFKENLSFQNNDVESFMNFIFPSLTNNDSIEEISAVELMRIFGVWINLEDDLAKQLSAEIDSSVQYQEFTYKNYNHQLSLISSSSVEWEQSLLEGHAFHPMHKSRYAVFPIREILPGTYDFMNPLIRFVEIPLDKMVIRGSFKDAIEKIIKLMASPPPSSNNTILLPVHELQIPNIESRFPFVNILPEKYSIKAKSQASLRTIVIPNLVDITIKLPLGIKVTSALRTITPWTAYSGTALGKIFDKLEIDRNLLKVCKEIASVYPIEEDFNIAKHLTCIVREDYNELNSDGERVIICATLIERDEFGKSVVEKIWNLDTEQKRIDFFDRFVSILFKAFLPPAIVNGFSFEAHPQNVLARFDSKSGEIVGFVVRDYGGIKHHQDILFETTGERADVLKDNCTEAKNLQEVYDVLYHTLILCTVQRFVRALHLHYNGIGWDITRKHFKQIVPPDHLLYKTFLEQDKFNYKCFMEMKCSGLYRDYLYLKKPNLLIYEGETLN</sequence>
<name>A0A2Z6QSS2_9GLOM</name>
<dbReference type="InterPro" id="IPR037455">
    <property type="entry name" value="LucA/IucC-like"/>
</dbReference>
<dbReference type="Proteomes" id="UP000615446">
    <property type="component" value="Unassembled WGS sequence"/>
</dbReference>
<dbReference type="InterPro" id="IPR007310">
    <property type="entry name" value="Aerobactin_biosyn_IucA/IucC_N"/>
</dbReference>
<dbReference type="PANTHER" id="PTHR34384">
    <property type="entry name" value="L-2,3-DIAMINOPROPANOATE--CITRATE LIGASE"/>
    <property type="match status" value="1"/>
</dbReference>
<evidence type="ECO:0000259" key="2">
    <source>
        <dbReference type="Pfam" id="PF06276"/>
    </source>
</evidence>
<dbReference type="Pfam" id="PF06276">
    <property type="entry name" value="FhuF"/>
    <property type="match status" value="1"/>
</dbReference>
<evidence type="ECO:0008006" key="6">
    <source>
        <dbReference type="Google" id="ProtNLM"/>
    </source>
</evidence>
<reference evidence="3 5" key="1">
    <citation type="submission" date="2017-11" db="EMBL/GenBank/DDBJ databases">
        <title>The genome of Rhizophagus clarus HR1 reveals common genetic basis of auxotrophy among arbuscular mycorrhizal fungi.</title>
        <authorList>
            <person name="Kobayashi Y."/>
        </authorList>
    </citation>
    <scope>NUCLEOTIDE SEQUENCE [LARGE SCALE GENOMIC DNA]</scope>
    <source>
        <strain evidence="3 5">HR1</strain>
    </source>
</reference>
<dbReference type="EMBL" id="BLAL01000065">
    <property type="protein sequence ID" value="GES82957.1"/>
    <property type="molecule type" value="Genomic_DNA"/>
</dbReference>
<proteinExistence type="predicted"/>
<protein>
    <recommendedName>
        <fullName evidence="6">Aerobactin siderophore biosynthesis IucA/IucC N-terminal domain-containing protein</fullName>
    </recommendedName>
</protein>
<dbReference type="Gene3D" id="1.10.510.40">
    <property type="match status" value="1"/>
</dbReference>
<gene>
    <name evidence="4" type="ORF">RCL2_001013400</name>
    <name evidence="3" type="ORF">RclHR1_01010007</name>
</gene>
<organism evidence="3 5">
    <name type="scientific">Rhizophagus clarus</name>
    <dbReference type="NCBI Taxonomy" id="94130"/>
    <lineage>
        <taxon>Eukaryota</taxon>
        <taxon>Fungi</taxon>
        <taxon>Fungi incertae sedis</taxon>
        <taxon>Mucoromycota</taxon>
        <taxon>Glomeromycotina</taxon>
        <taxon>Glomeromycetes</taxon>
        <taxon>Glomerales</taxon>
        <taxon>Glomeraceae</taxon>
        <taxon>Rhizophagus</taxon>
    </lineage>
</organism>
<feature type="domain" description="Aerobactin siderophore biosynthesis IucA/IucC-like C-terminal" evidence="2">
    <location>
        <begin position="429"/>
        <end position="534"/>
    </location>
</feature>
<keyword evidence="5" id="KW-1185">Reference proteome</keyword>
<reference evidence="4" key="2">
    <citation type="submission" date="2019-10" db="EMBL/GenBank/DDBJ databases">
        <title>Conservation and host-specific expression of non-tandemly repeated heterogenous ribosome RNA gene in arbuscular mycorrhizal fungi.</title>
        <authorList>
            <person name="Maeda T."/>
            <person name="Kobayashi Y."/>
            <person name="Nakagawa T."/>
            <person name="Ezawa T."/>
            <person name="Yamaguchi K."/>
            <person name="Bino T."/>
            <person name="Nishimoto Y."/>
            <person name="Shigenobu S."/>
            <person name="Kawaguchi M."/>
        </authorList>
    </citation>
    <scope>NUCLEOTIDE SEQUENCE</scope>
    <source>
        <strain evidence="4">HR1</strain>
    </source>
</reference>
<evidence type="ECO:0000313" key="3">
    <source>
        <dbReference type="EMBL" id="GBB83366.1"/>
    </source>
</evidence>
<dbReference type="GO" id="GO:0019290">
    <property type="term" value="P:siderophore biosynthetic process"/>
    <property type="evidence" value="ECO:0007669"/>
    <property type="project" value="InterPro"/>
</dbReference>
<dbReference type="EMBL" id="BEXD01000014">
    <property type="protein sequence ID" value="GBB83366.1"/>
    <property type="molecule type" value="Genomic_DNA"/>
</dbReference>
<dbReference type="GO" id="GO:0016881">
    <property type="term" value="F:acid-amino acid ligase activity"/>
    <property type="evidence" value="ECO:0007669"/>
    <property type="project" value="UniProtKB-ARBA"/>
</dbReference>
<dbReference type="Proteomes" id="UP000247702">
    <property type="component" value="Unassembled WGS sequence"/>
</dbReference>
<comment type="caution">
    <text evidence="3">The sequence shown here is derived from an EMBL/GenBank/DDBJ whole genome shotgun (WGS) entry which is preliminary data.</text>
</comment>
<dbReference type="InterPro" id="IPR022770">
    <property type="entry name" value="IucA/IucC-like_C"/>
</dbReference>
<feature type="domain" description="Aerobactin siderophore biosynthesis IucA/IucC N-terminal" evidence="1">
    <location>
        <begin position="191"/>
        <end position="405"/>
    </location>
</feature>
<dbReference type="PANTHER" id="PTHR34384:SF5">
    <property type="entry name" value="L-2,3-DIAMINOPROPANOATE--CITRATE LIGASE"/>
    <property type="match status" value="1"/>
</dbReference>